<comment type="caution">
    <text evidence="1">The sequence shown here is derived from an EMBL/GenBank/DDBJ whole genome shotgun (WGS) entry which is preliminary data.</text>
</comment>
<dbReference type="EMBL" id="BSFI01000008">
    <property type="protein sequence ID" value="GLK68340.1"/>
    <property type="molecule type" value="Genomic_DNA"/>
</dbReference>
<dbReference type="Proteomes" id="UP001143372">
    <property type="component" value="Unassembled WGS sequence"/>
</dbReference>
<dbReference type="RefSeq" id="WP_271168586.1">
    <property type="nucleotide sequence ID" value="NZ_BSFI01000008.1"/>
</dbReference>
<dbReference type="PANTHER" id="PTHR43019:SF23">
    <property type="entry name" value="PROTEASE DO-LIKE 5, CHLOROPLASTIC"/>
    <property type="match status" value="1"/>
</dbReference>
<evidence type="ECO:0000313" key="2">
    <source>
        <dbReference type="Proteomes" id="UP001143372"/>
    </source>
</evidence>
<dbReference type="InterPro" id="IPR009003">
    <property type="entry name" value="Peptidase_S1_PA"/>
</dbReference>
<dbReference type="Gene3D" id="2.40.10.10">
    <property type="entry name" value="Trypsin-like serine proteases"/>
    <property type="match status" value="2"/>
</dbReference>
<dbReference type="InterPro" id="IPR043504">
    <property type="entry name" value="Peptidase_S1_PA_chymotrypsin"/>
</dbReference>
<dbReference type="GO" id="GO:0004252">
    <property type="term" value="F:serine-type endopeptidase activity"/>
    <property type="evidence" value="ECO:0007669"/>
    <property type="project" value="InterPro"/>
</dbReference>
<gene>
    <name evidence="1" type="ORF">GCM10008179_19780</name>
</gene>
<protein>
    <recommendedName>
        <fullName evidence="3">Serine protease</fullName>
    </recommendedName>
</protein>
<reference evidence="1" key="2">
    <citation type="submission" date="2023-01" db="EMBL/GenBank/DDBJ databases">
        <authorList>
            <person name="Sun Q."/>
            <person name="Evtushenko L."/>
        </authorList>
    </citation>
    <scope>NUCLEOTIDE SEQUENCE</scope>
    <source>
        <strain evidence="1">VKM B-2347</strain>
    </source>
</reference>
<dbReference type="SUPFAM" id="SSF50494">
    <property type="entry name" value="Trypsin-like serine proteases"/>
    <property type="match status" value="1"/>
</dbReference>
<proteinExistence type="predicted"/>
<sequence>MSSTAGARRIDYKVIRPRFFAVAGGVGDRAFYTKYQLSRGGVVGFATSWDSNRIERGDRIPNLMANLFSVSLDGGGDTAQATYTPPTMPVMPAPAPSPPAEAAAPSEDKSGTGFFVSQKRLLTNAHVVKGCAVVTLTIGQNKATGRVLARDEPNDLALIESDKASDAVAKLRAGVRLGEDVAAFGFPLNGDLATSGNFTRGGVTATAGLHDDSSRIQISAPVQPGNSGGPLLDESGNVVGIVVAKLNTLKFALANGGDIAQNVNFAIKSSVAQTFLETNNTTFDVGAPGETMKPADLAAHAQSLSAVIECRP</sequence>
<evidence type="ECO:0008006" key="3">
    <source>
        <dbReference type="Google" id="ProtNLM"/>
    </source>
</evidence>
<reference evidence="1" key="1">
    <citation type="journal article" date="2014" name="Int. J. Syst. Evol. Microbiol.">
        <title>Complete genome sequence of Corynebacterium casei LMG S-19264T (=DSM 44701T), isolated from a smear-ripened cheese.</title>
        <authorList>
            <consortium name="US DOE Joint Genome Institute (JGI-PGF)"/>
            <person name="Walter F."/>
            <person name="Albersmeier A."/>
            <person name="Kalinowski J."/>
            <person name="Ruckert C."/>
        </authorList>
    </citation>
    <scope>NUCLEOTIDE SEQUENCE</scope>
    <source>
        <strain evidence="1">VKM B-2347</strain>
    </source>
</reference>
<accession>A0A9W6J050</accession>
<dbReference type="PANTHER" id="PTHR43019">
    <property type="entry name" value="SERINE ENDOPROTEASE DEGS"/>
    <property type="match status" value="1"/>
</dbReference>
<name>A0A9W6J050_9HYPH</name>
<dbReference type="GO" id="GO:0006508">
    <property type="term" value="P:proteolysis"/>
    <property type="evidence" value="ECO:0007669"/>
    <property type="project" value="InterPro"/>
</dbReference>
<keyword evidence="2" id="KW-1185">Reference proteome</keyword>
<dbReference type="PRINTS" id="PR00834">
    <property type="entry name" value="PROTEASES2C"/>
</dbReference>
<organism evidence="1 2">
    <name type="scientific">Hansschlegelia plantiphila</name>
    <dbReference type="NCBI Taxonomy" id="374655"/>
    <lineage>
        <taxon>Bacteria</taxon>
        <taxon>Pseudomonadati</taxon>
        <taxon>Pseudomonadota</taxon>
        <taxon>Alphaproteobacteria</taxon>
        <taxon>Hyphomicrobiales</taxon>
        <taxon>Methylopilaceae</taxon>
        <taxon>Hansschlegelia</taxon>
    </lineage>
</organism>
<dbReference type="InterPro" id="IPR001940">
    <property type="entry name" value="Peptidase_S1C"/>
</dbReference>
<dbReference type="Pfam" id="PF13365">
    <property type="entry name" value="Trypsin_2"/>
    <property type="match status" value="1"/>
</dbReference>
<dbReference type="AlphaFoldDB" id="A0A9W6J050"/>
<evidence type="ECO:0000313" key="1">
    <source>
        <dbReference type="EMBL" id="GLK68340.1"/>
    </source>
</evidence>